<name>A0A3S5AB74_9PLAT</name>
<accession>A0A3S5AB74</accession>
<sequence>MDSCSDDVCHSTDGSLEQGSQDGEPRNLRNTTVFPTRQSSFDFRISRLIFYLLSISIHLYNELMLEGYLSYHWQRIQVPQLLFITWCSKITAVIILGPSYFPISPTTSPMTGDEDSLMPKISAIRAYAVEFKTTPLPSENFINIDLIFTFFTTLFNRVVTALLVHGSETWISVCGIVLLVNKLSDFLVRLIIFVMDPSGEAAGRMAAHGGPWAIERLGRNGELEVEVRLEDEEDNVDSGDEAEYVDNVDQEDNIGGINERGEMRVVARRDQEQEFDELPRANIADRNRHIQAVFDDEEDIPANADLQEVNHKFRFDCLTYTYRQL</sequence>
<protein>
    <submittedName>
        <fullName evidence="3">Uncharacterized protein</fullName>
    </submittedName>
</protein>
<dbReference type="EMBL" id="CAAALY010028371">
    <property type="protein sequence ID" value="VEL16415.1"/>
    <property type="molecule type" value="Genomic_DNA"/>
</dbReference>
<feature type="transmembrane region" description="Helical" evidence="2">
    <location>
        <begin position="158"/>
        <end position="180"/>
    </location>
</feature>
<gene>
    <name evidence="3" type="ORF">PXEA_LOCUS9855</name>
</gene>
<organism evidence="3 4">
    <name type="scientific">Protopolystoma xenopodis</name>
    <dbReference type="NCBI Taxonomy" id="117903"/>
    <lineage>
        <taxon>Eukaryota</taxon>
        <taxon>Metazoa</taxon>
        <taxon>Spiralia</taxon>
        <taxon>Lophotrochozoa</taxon>
        <taxon>Platyhelminthes</taxon>
        <taxon>Monogenea</taxon>
        <taxon>Polyopisthocotylea</taxon>
        <taxon>Polystomatidea</taxon>
        <taxon>Polystomatidae</taxon>
        <taxon>Protopolystoma</taxon>
    </lineage>
</organism>
<keyword evidence="2" id="KW-0472">Membrane</keyword>
<evidence type="ECO:0000313" key="3">
    <source>
        <dbReference type="EMBL" id="VEL16415.1"/>
    </source>
</evidence>
<reference evidence="3" key="1">
    <citation type="submission" date="2018-11" db="EMBL/GenBank/DDBJ databases">
        <authorList>
            <consortium name="Pathogen Informatics"/>
        </authorList>
    </citation>
    <scope>NUCLEOTIDE SEQUENCE</scope>
</reference>
<proteinExistence type="predicted"/>
<keyword evidence="2" id="KW-0812">Transmembrane</keyword>
<keyword evidence="4" id="KW-1185">Reference proteome</keyword>
<dbReference type="AlphaFoldDB" id="A0A3S5AB74"/>
<dbReference type="Proteomes" id="UP000784294">
    <property type="component" value="Unassembled WGS sequence"/>
</dbReference>
<feature type="transmembrane region" description="Helical" evidence="2">
    <location>
        <begin position="48"/>
        <end position="69"/>
    </location>
</feature>
<feature type="transmembrane region" description="Helical" evidence="2">
    <location>
        <begin position="81"/>
        <end position="101"/>
    </location>
</feature>
<feature type="region of interest" description="Disordered" evidence="1">
    <location>
        <begin position="1"/>
        <end position="31"/>
    </location>
</feature>
<evidence type="ECO:0000256" key="2">
    <source>
        <dbReference type="SAM" id="Phobius"/>
    </source>
</evidence>
<evidence type="ECO:0000256" key="1">
    <source>
        <dbReference type="SAM" id="MobiDB-lite"/>
    </source>
</evidence>
<keyword evidence="2" id="KW-1133">Transmembrane helix</keyword>
<dbReference type="OrthoDB" id="4348522at2759"/>
<comment type="caution">
    <text evidence="3">The sequence shown here is derived from an EMBL/GenBank/DDBJ whole genome shotgun (WGS) entry which is preliminary data.</text>
</comment>
<evidence type="ECO:0000313" key="4">
    <source>
        <dbReference type="Proteomes" id="UP000784294"/>
    </source>
</evidence>
<feature type="compositionally biased region" description="Polar residues" evidence="1">
    <location>
        <begin position="12"/>
        <end position="21"/>
    </location>
</feature>